<sequence length="239" mass="25928">MAPNELFQYSIVTALMDGVAESGLPLSDLLPRGDFGLGTFRHMVGEMIVLDGFIYQMKADGSVTSFSRDQLNTTVTPFAMVTHFRPTLSTKVTVKSKGDFGKLLTDLMPQAKNIFSSIRLEGKFKAVVVRTVGGQQHPGEKLSKLAESQVAHSFEDVQGSIVGFRSPSYMQGISVAGDHLHFISADRRQGGHLLELQTDGEAELAIAAIRIIHTELPTGDDFIQATLQTDSEGITKAES</sequence>
<evidence type="ECO:0000256" key="8">
    <source>
        <dbReference type="ARBA" id="ARBA00023239"/>
    </source>
</evidence>
<evidence type="ECO:0000313" key="9">
    <source>
        <dbReference type="EMBL" id="KKP02869.1"/>
    </source>
</evidence>
<dbReference type="NCBIfam" id="TIGR01252">
    <property type="entry name" value="acetolac_decarb"/>
    <property type="match status" value="1"/>
</dbReference>
<comment type="similarity">
    <text evidence="3">Belongs to the alpha-acetolactate decarboxylase family.</text>
</comment>
<dbReference type="Pfam" id="PF03306">
    <property type="entry name" value="AAL_decarboxy"/>
    <property type="match status" value="1"/>
</dbReference>
<evidence type="ECO:0000256" key="5">
    <source>
        <dbReference type="ARBA" id="ARBA00020164"/>
    </source>
</evidence>
<comment type="catalytic activity">
    <reaction evidence="1">
        <text>(2S)-2-acetolactate + H(+) = (R)-acetoin + CO2</text>
        <dbReference type="Rhea" id="RHEA:21580"/>
        <dbReference type="ChEBI" id="CHEBI:15378"/>
        <dbReference type="ChEBI" id="CHEBI:15686"/>
        <dbReference type="ChEBI" id="CHEBI:16526"/>
        <dbReference type="ChEBI" id="CHEBI:58476"/>
        <dbReference type="EC" id="4.1.1.5"/>
    </reaction>
</comment>
<keyword evidence="7" id="KW-0005">Acetoin biosynthesis</keyword>
<name>A0A0G0ACQ5_TRIHA</name>
<comment type="caution">
    <text evidence="9">The sequence shown here is derived from an EMBL/GenBank/DDBJ whole genome shotgun (WGS) entry which is preliminary data.</text>
</comment>
<evidence type="ECO:0000256" key="6">
    <source>
        <dbReference type="ARBA" id="ARBA00022793"/>
    </source>
</evidence>
<comment type="pathway">
    <text evidence="2">Polyol metabolism; (R,R)-butane-2,3-diol biosynthesis; (R,R)-butane-2,3-diol from pyruvate: step 2/3.</text>
</comment>
<dbReference type="Proteomes" id="UP000034112">
    <property type="component" value="Unassembled WGS sequence"/>
</dbReference>
<dbReference type="GO" id="GO:0047605">
    <property type="term" value="F:acetolactate decarboxylase activity"/>
    <property type="evidence" value="ECO:0007669"/>
    <property type="project" value="UniProtKB-EC"/>
</dbReference>
<dbReference type="GO" id="GO:0045151">
    <property type="term" value="P:acetoin biosynthetic process"/>
    <property type="evidence" value="ECO:0007669"/>
    <property type="project" value="UniProtKB-KW"/>
</dbReference>
<dbReference type="UniPathway" id="UPA00626">
    <property type="reaction ID" value="UER00678"/>
</dbReference>
<evidence type="ECO:0000256" key="3">
    <source>
        <dbReference type="ARBA" id="ARBA00007106"/>
    </source>
</evidence>
<dbReference type="AlphaFoldDB" id="A0A0G0ACQ5"/>
<dbReference type="SUPFAM" id="SSF117856">
    <property type="entry name" value="AF0104/ALDC/Ptd012-like"/>
    <property type="match status" value="1"/>
</dbReference>
<keyword evidence="6" id="KW-0210">Decarboxylase</keyword>
<dbReference type="PIRSF" id="PIRSF001332">
    <property type="entry name" value="Acetolac_decarb"/>
    <property type="match status" value="1"/>
</dbReference>
<keyword evidence="8" id="KW-0456">Lyase</keyword>
<dbReference type="OMA" id="GEAYHFT"/>
<evidence type="ECO:0000313" key="10">
    <source>
        <dbReference type="Proteomes" id="UP000034112"/>
    </source>
</evidence>
<dbReference type="OrthoDB" id="509395at2759"/>
<dbReference type="Gene3D" id="3.30.1330.80">
    <property type="entry name" value="Hypothetical protein, similar to alpha- acetolactate decarboxylase, domain 2"/>
    <property type="match status" value="2"/>
</dbReference>
<evidence type="ECO:0000256" key="1">
    <source>
        <dbReference type="ARBA" id="ARBA00001784"/>
    </source>
</evidence>
<evidence type="ECO:0000256" key="4">
    <source>
        <dbReference type="ARBA" id="ARBA00013204"/>
    </source>
</evidence>
<proteinExistence type="inferred from homology"/>
<dbReference type="EC" id="4.1.1.5" evidence="4"/>
<protein>
    <recommendedName>
        <fullName evidence="5">Alpha-acetolactate decarboxylase</fullName>
        <ecNumber evidence="4">4.1.1.5</ecNumber>
    </recommendedName>
</protein>
<accession>A0A0G0ACQ5</accession>
<dbReference type="PANTHER" id="PTHR35524:SF1">
    <property type="entry name" value="ALPHA-ACETOLACTATE DECARBOXYLASE"/>
    <property type="match status" value="1"/>
</dbReference>
<dbReference type="EMBL" id="JOKZ01000133">
    <property type="protein sequence ID" value="KKP02869.1"/>
    <property type="molecule type" value="Genomic_DNA"/>
</dbReference>
<organism evidence="9 10">
    <name type="scientific">Trichoderma harzianum</name>
    <name type="common">Hypocrea lixii</name>
    <dbReference type="NCBI Taxonomy" id="5544"/>
    <lineage>
        <taxon>Eukaryota</taxon>
        <taxon>Fungi</taxon>
        <taxon>Dikarya</taxon>
        <taxon>Ascomycota</taxon>
        <taxon>Pezizomycotina</taxon>
        <taxon>Sordariomycetes</taxon>
        <taxon>Hypocreomycetidae</taxon>
        <taxon>Hypocreales</taxon>
        <taxon>Hypocreaceae</taxon>
        <taxon>Trichoderma</taxon>
    </lineage>
</organism>
<evidence type="ECO:0000256" key="7">
    <source>
        <dbReference type="ARBA" id="ARBA00023061"/>
    </source>
</evidence>
<dbReference type="CDD" id="cd17299">
    <property type="entry name" value="acetolactate_decarboxylase"/>
    <property type="match status" value="1"/>
</dbReference>
<dbReference type="PANTHER" id="PTHR35524">
    <property type="entry name" value="ALPHA-ACETOLACTATE DECARBOXYLASE"/>
    <property type="match status" value="1"/>
</dbReference>
<dbReference type="InterPro" id="IPR005128">
    <property type="entry name" value="Acetolactate_a_deCO2ase"/>
</dbReference>
<evidence type="ECO:0000256" key="2">
    <source>
        <dbReference type="ARBA" id="ARBA00005170"/>
    </source>
</evidence>
<reference evidence="10" key="1">
    <citation type="journal article" date="2015" name="Genome Announc.">
        <title>Draft whole-genome sequence of the biocontrol agent Trichoderma harzianum T6776.</title>
        <authorList>
            <person name="Baroncelli R."/>
            <person name="Piaggeschi G."/>
            <person name="Fiorini L."/>
            <person name="Bertolini E."/>
            <person name="Zapparata A."/>
            <person name="Pe M.E."/>
            <person name="Sarrocco S."/>
            <person name="Vannacci G."/>
        </authorList>
    </citation>
    <scope>NUCLEOTIDE SEQUENCE [LARGE SCALE GENOMIC DNA]</scope>
    <source>
        <strain evidence="10">T6776</strain>
    </source>
</reference>
<gene>
    <name evidence="9" type="ORF">THAR02_05045</name>
</gene>